<evidence type="ECO:0000313" key="2">
    <source>
        <dbReference type="Proteomes" id="UP000218842"/>
    </source>
</evidence>
<evidence type="ECO:0000313" key="1">
    <source>
        <dbReference type="EMBL" id="PBJ39105.1"/>
    </source>
</evidence>
<dbReference type="Proteomes" id="UP000218842">
    <property type="component" value="Unassembled WGS sequence"/>
</dbReference>
<name>A0A2A3LCU6_MYCAV</name>
<dbReference type="RefSeq" id="WP_071321592.1">
    <property type="nucleotide sequence ID" value="NZ_BDNC01000130.1"/>
</dbReference>
<gene>
    <name evidence="1" type="ORF">XV03_03780</name>
</gene>
<proteinExistence type="predicted"/>
<accession>A0A2A3LCU6</accession>
<sequence length="217" mass="23966">MHLLTVIRDTASTAVTAVPYEDFDEAHRALMSHVIADDLYLHADWPIPVNVAKFTLVNVDDRDELTRRPRVVGTATIAPFIGGAIESAPYCARNAQRWITDHEATWYQGSERDCGARFPLALMHAAQAEARNLFTAGTCYAQAAQLAGVSHDEARPHQRTFDRLRHVAISLARTKPNLSADELATEVSSHLGADITEHQTAGLIWWVALLIWGVHAP</sequence>
<dbReference type="EMBL" id="LBGZ01000029">
    <property type="protein sequence ID" value="PBJ39105.1"/>
    <property type="molecule type" value="Genomic_DNA"/>
</dbReference>
<dbReference type="AlphaFoldDB" id="A0A2A3LCU6"/>
<organism evidence="1 2">
    <name type="scientific">Mycobacterium avium subsp. hominissuis</name>
    <dbReference type="NCBI Taxonomy" id="439334"/>
    <lineage>
        <taxon>Bacteria</taxon>
        <taxon>Bacillati</taxon>
        <taxon>Actinomycetota</taxon>
        <taxon>Actinomycetes</taxon>
        <taxon>Mycobacteriales</taxon>
        <taxon>Mycobacteriaceae</taxon>
        <taxon>Mycobacterium</taxon>
        <taxon>Mycobacterium avium complex (MAC)</taxon>
    </lineage>
</organism>
<reference evidence="1 2" key="1">
    <citation type="journal article" date="2017" name="Genome Biol. Evol.">
        <title>Population Structure and Local Adaptation of MAC Lung Disease Agent Mycobacterium avium subsp. hominissuis.</title>
        <authorList>
            <person name="Yano H."/>
            <person name="Iwamoto T."/>
            <person name="Nishiuchi Y."/>
            <person name="Nakajima C."/>
            <person name="Starkova D.A."/>
            <person name="Mokrousov I."/>
            <person name="Narvskaya O."/>
            <person name="Yoshida S."/>
            <person name="Arikawa K."/>
            <person name="Nakanishi N."/>
            <person name="Osaki K."/>
            <person name="Nakagawa I."/>
            <person name="Ato M."/>
            <person name="Suzuki Y."/>
            <person name="Maruyama F."/>
        </authorList>
    </citation>
    <scope>NUCLEOTIDE SEQUENCE [LARGE SCALE GENOMIC DNA]</scope>
    <source>
        <strain evidence="1 2">OCU466</strain>
    </source>
</reference>
<protein>
    <submittedName>
        <fullName evidence="1">Uncharacterized protein</fullName>
    </submittedName>
</protein>
<comment type="caution">
    <text evidence="1">The sequence shown here is derived from an EMBL/GenBank/DDBJ whole genome shotgun (WGS) entry which is preliminary data.</text>
</comment>